<dbReference type="RefSeq" id="WP_226955140.1">
    <property type="nucleotide sequence ID" value="NZ_JACDXW010000007.1"/>
</dbReference>
<dbReference type="PANTHER" id="PTHR39324:SF1">
    <property type="entry name" value="CALCIUM DODECIN"/>
    <property type="match status" value="1"/>
</dbReference>
<dbReference type="NCBIfam" id="NF043052">
    <property type="entry name" value="DodecBact"/>
    <property type="match status" value="1"/>
</dbReference>
<dbReference type="Proteomes" id="UP000776983">
    <property type="component" value="Unassembled WGS sequence"/>
</dbReference>
<dbReference type="InterPro" id="IPR025543">
    <property type="entry name" value="Dodecin-like"/>
</dbReference>
<evidence type="ECO:0000313" key="1">
    <source>
        <dbReference type="EMBL" id="MCB5364730.1"/>
    </source>
</evidence>
<dbReference type="Gene3D" id="3.30.1660.10">
    <property type="entry name" value="Flavin-binding protein dodecin"/>
    <property type="match status" value="1"/>
</dbReference>
<dbReference type="EMBL" id="JACDXW010000007">
    <property type="protein sequence ID" value="MCB5364730.1"/>
    <property type="molecule type" value="Genomic_DNA"/>
</dbReference>
<evidence type="ECO:0000313" key="2">
    <source>
        <dbReference type="Proteomes" id="UP000776983"/>
    </source>
</evidence>
<organism evidence="1 2">
    <name type="scientific">Mesopusillimonas faecipullorum</name>
    <dbReference type="NCBI Taxonomy" id="2755040"/>
    <lineage>
        <taxon>Bacteria</taxon>
        <taxon>Pseudomonadati</taxon>
        <taxon>Pseudomonadota</taxon>
        <taxon>Betaproteobacteria</taxon>
        <taxon>Burkholderiales</taxon>
        <taxon>Alcaligenaceae</taxon>
        <taxon>Mesopusillimonas</taxon>
    </lineage>
</organism>
<dbReference type="Pfam" id="PF07311">
    <property type="entry name" value="Dodecin"/>
    <property type="match status" value="1"/>
</dbReference>
<dbReference type="InterPro" id="IPR036694">
    <property type="entry name" value="Dodecin-like_sf"/>
</dbReference>
<dbReference type="SUPFAM" id="SSF89807">
    <property type="entry name" value="Dodecin-like"/>
    <property type="match status" value="1"/>
</dbReference>
<sequence>MSNAHVYKKIELVGSSTKSSDDAIQQAIARASETLRNLDWFEVVETRGHIQNGKIAHWQVTLRIGIRLEAEG</sequence>
<dbReference type="PANTHER" id="PTHR39324">
    <property type="entry name" value="CALCIUM DODECIN"/>
    <property type="match status" value="1"/>
</dbReference>
<dbReference type="InterPro" id="IPR009923">
    <property type="entry name" value="Dodecin"/>
</dbReference>
<keyword evidence="2" id="KW-1185">Reference proteome</keyword>
<proteinExistence type="predicted"/>
<name>A0ABS8CFA1_9BURK</name>
<reference evidence="1 2" key="1">
    <citation type="submission" date="2020-07" db="EMBL/GenBank/DDBJ databases">
        <title>Pusillimonas sp. nov., isolated from poultry manure in Taiwan.</title>
        <authorList>
            <person name="Lin S.-Y."/>
            <person name="Tang Y.-S."/>
            <person name="Young C.-C."/>
        </authorList>
    </citation>
    <scope>NUCLEOTIDE SEQUENCE [LARGE SCALE GENOMIC DNA]</scope>
    <source>
        <strain evidence="1 2">CC-YST705</strain>
    </source>
</reference>
<accession>A0ABS8CFA1</accession>
<gene>
    <name evidence="1" type="ORF">H0484_13315</name>
</gene>
<comment type="caution">
    <text evidence="1">The sequence shown here is derived from an EMBL/GenBank/DDBJ whole genome shotgun (WGS) entry which is preliminary data.</text>
</comment>
<protein>
    <submittedName>
        <fullName evidence="1">Dodecin domain-containing protein</fullName>
    </submittedName>
</protein>
<dbReference type="InterPro" id="IPR050049">
    <property type="entry name" value="Dodecin_bact"/>
</dbReference>